<name>X1H3D3_9ZZZZ</name>
<comment type="caution">
    <text evidence="2">The sequence shown here is derived from an EMBL/GenBank/DDBJ whole genome shotgun (WGS) entry which is preliminary data.</text>
</comment>
<gene>
    <name evidence="2" type="ORF">S03H2_26163</name>
</gene>
<protein>
    <recommendedName>
        <fullName evidence="1">Carboxylesterase type B domain-containing protein</fullName>
    </recommendedName>
</protein>
<dbReference type="Pfam" id="PF00135">
    <property type="entry name" value="COesterase"/>
    <property type="match status" value="1"/>
</dbReference>
<feature type="non-terminal residue" evidence="2">
    <location>
        <position position="1"/>
    </location>
</feature>
<dbReference type="InterPro" id="IPR029058">
    <property type="entry name" value="AB_hydrolase_fold"/>
</dbReference>
<proteinExistence type="predicted"/>
<dbReference type="InterPro" id="IPR002018">
    <property type="entry name" value="CarbesteraseB"/>
</dbReference>
<feature type="domain" description="Carboxylesterase type B" evidence="1">
    <location>
        <begin position="4"/>
        <end position="121"/>
    </location>
</feature>
<dbReference type="SUPFAM" id="SSF53474">
    <property type="entry name" value="alpha/beta-Hydrolases"/>
    <property type="match status" value="1"/>
</dbReference>
<evidence type="ECO:0000259" key="1">
    <source>
        <dbReference type="Pfam" id="PF00135"/>
    </source>
</evidence>
<organism evidence="2">
    <name type="scientific">marine sediment metagenome</name>
    <dbReference type="NCBI Taxonomy" id="412755"/>
    <lineage>
        <taxon>unclassified sequences</taxon>
        <taxon>metagenomes</taxon>
        <taxon>ecological metagenomes</taxon>
    </lineage>
</organism>
<dbReference type="Gene3D" id="3.40.50.1820">
    <property type="entry name" value="alpha/beta hydrolase"/>
    <property type="match status" value="1"/>
</dbReference>
<reference evidence="2" key="1">
    <citation type="journal article" date="2014" name="Front. Microbiol.">
        <title>High frequency of phylogenetically diverse reductive dehalogenase-homologous genes in deep subseafloor sedimentary metagenomes.</title>
        <authorList>
            <person name="Kawai M."/>
            <person name="Futagami T."/>
            <person name="Toyoda A."/>
            <person name="Takaki Y."/>
            <person name="Nishi S."/>
            <person name="Hori S."/>
            <person name="Arai W."/>
            <person name="Tsubouchi T."/>
            <person name="Morono Y."/>
            <person name="Uchiyama I."/>
            <person name="Ito T."/>
            <person name="Fujiyama A."/>
            <person name="Inagaki F."/>
            <person name="Takami H."/>
        </authorList>
    </citation>
    <scope>NUCLEOTIDE SEQUENCE</scope>
    <source>
        <strain evidence="2">Expedition CK06-06</strain>
    </source>
</reference>
<evidence type="ECO:0000313" key="2">
    <source>
        <dbReference type="EMBL" id="GAH39788.1"/>
    </source>
</evidence>
<accession>X1H3D3</accession>
<feature type="non-terminal residue" evidence="2">
    <location>
        <position position="123"/>
    </location>
</feature>
<dbReference type="EMBL" id="BARU01015058">
    <property type="protein sequence ID" value="GAH39788.1"/>
    <property type="molecule type" value="Genomic_DNA"/>
</dbReference>
<sequence>IIANPFKAIIKGFAKDIELIIGTNLEEWKFFNLFIPNFKEMDLDKLPRAIRSALKRIGEDENKTDFVIENYKKSREENRLSAKPQDIIDAFITDSIFHIPAIKFAEAQSSYQKNTYMYLFSWQ</sequence>
<dbReference type="AlphaFoldDB" id="X1H3D3"/>